<evidence type="ECO:0000256" key="3">
    <source>
        <dbReference type="RuleBase" id="RU003718"/>
    </source>
</evidence>
<reference evidence="6" key="2">
    <citation type="submission" date="2025-08" db="UniProtKB">
        <authorList>
            <consortium name="RefSeq"/>
        </authorList>
    </citation>
    <scope>IDENTIFICATION</scope>
</reference>
<dbReference type="GO" id="GO:0035251">
    <property type="term" value="F:UDP-glucosyltransferase activity"/>
    <property type="evidence" value="ECO:0007669"/>
    <property type="project" value="InterPro"/>
</dbReference>
<dbReference type="RefSeq" id="XP_007021598.2">
    <property type="nucleotide sequence ID" value="XM_007021536.2"/>
</dbReference>
<sequence>MNSKHFRMASSSSQKLRTAAANFIQERKMAKANSSDFHVLMFSWFAIGHMTPFLHLANKLAEKGHRITFVLPRKAVNQLEHLNLYPDFISFHPVTVPSVTGLPPGAETASDIPIFLSHFLSIAMDRTRDQVESVISSVKPNLVLYDTAHWIPEIAKPLGIKTICYNVVCAAAIAIVLVPARNAARERPITEAELAVPPLGYPSSSVVLRSHEGQSLLFVTNPFGEGLTFYERITTAMKNCDAISIRTCHEIEGKLCDYIGSQYEKPVLLTGPVLPEESRSVLDERWGSWLAGFEPGSVVYCAFGSQFIFEKPQFQELLLGFELTGLPFFVALKPPLEAATIEEALPEGFEERVKGRGVVWGGWVQQPLVLAHPSVGCFVSHCGFGSMWESLMSDCQIVLFPQLGDQILNTRLMADELKVAVEVKREESGWLSKENLSEAIKSVMHKDSEVGKLAKENHKKWRDTISPELMNDYIDKFIQSMHELVE</sequence>
<evidence type="ECO:0000256" key="1">
    <source>
        <dbReference type="ARBA" id="ARBA00009995"/>
    </source>
</evidence>
<evidence type="ECO:0000313" key="6">
    <source>
        <dbReference type="RefSeq" id="XP_007021598.2"/>
    </source>
</evidence>
<dbReference type="SMR" id="A0AB32UXD6"/>
<dbReference type="InterPro" id="IPR050481">
    <property type="entry name" value="UDP-glycosyltransf_plant"/>
</dbReference>
<keyword evidence="2 3" id="KW-0808">Transferase</keyword>
<dbReference type="PROSITE" id="PS00375">
    <property type="entry name" value="UDPGT"/>
    <property type="match status" value="1"/>
</dbReference>
<proteinExistence type="inferred from homology"/>
<dbReference type="InterPro" id="IPR002213">
    <property type="entry name" value="UDP_glucos_trans"/>
</dbReference>
<organism evidence="5 6">
    <name type="scientific">Theobroma cacao</name>
    <name type="common">Cacao</name>
    <name type="synonym">Cocoa</name>
    <dbReference type="NCBI Taxonomy" id="3641"/>
    <lineage>
        <taxon>Eukaryota</taxon>
        <taxon>Viridiplantae</taxon>
        <taxon>Streptophyta</taxon>
        <taxon>Embryophyta</taxon>
        <taxon>Tracheophyta</taxon>
        <taxon>Spermatophyta</taxon>
        <taxon>Magnoliopsida</taxon>
        <taxon>eudicotyledons</taxon>
        <taxon>Gunneridae</taxon>
        <taxon>Pentapetalae</taxon>
        <taxon>rosids</taxon>
        <taxon>malvids</taxon>
        <taxon>Malvales</taxon>
        <taxon>Malvaceae</taxon>
        <taxon>Byttnerioideae</taxon>
        <taxon>Theobroma</taxon>
    </lineage>
</organism>
<dbReference type="Pfam" id="PF00201">
    <property type="entry name" value="UDPGT"/>
    <property type="match status" value="1"/>
</dbReference>
<evidence type="ECO:0000256" key="4">
    <source>
        <dbReference type="RuleBase" id="RU362057"/>
    </source>
</evidence>
<gene>
    <name evidence="6" type="primary">LOC18594083</name>
</gene>
<dbReference type="Gramene" id="Tc07v2_t008050.1">
    <property type="protein sequence ID" value="Tc07v2_p008050.1"/>
    <property type="gene ID" value="Tc07v2_g008050"/>
</dbReference>
<dbReference type="EC" id="2.4.1.-" evidence="4"/>
<evidence type="ECO:0000313" key="5">
    <source>
        <dbReference type="Proteomes" id="UP000694886"/>
    </source>
</evidence>
<dbReference type="FunFam" id="3.40.50.2000:FF:000037">
    <property type="entry name" value="Glycosyltransferase"/>
    <property type="match status" value="1"/>
</dbReference>
<dbReference type="FunFam" id="3.40.50.2000:FF:000087">
    <property type="entry name" value="Glycosyltransferase"/>
    <property type="match status" value="1"/>
</dbReference>
<dbReference type="KEGG" id="tcc:18594083"/>
<dbReference type="Gene3D" id="3.40.50.2000">
    <property type="entry name" value="Glycogen Phosphorylase B"/>
    <property type="match status" value="2"/>
</dbReference>
<dbReference type="Proteomes" id="UP000694886">
    <property type="component" value="Chromosome 7"/>
</dbReference>
<dbReference type="AlphaFoldDB" id="A0AB32UXD6"/>
<dbReference type="PANTHER" id="PTHR48049:SF91">
    <property type="entry name" value="UDP-GLYCOSYLTRANSFERASE 79B7-RELATED"/>
    <property type="match status" value="1"/>
</dbReference>
<protein>
    <recommendedName>
        <fullName evidence="4">Glycosyltransferase</fullName>
        <ecNumber evidence="4">2.4.1.-</ecNumber>
    </recommendedName>
</protein>
<dbReference type="CDD" id="cd03784">
    <property type="entry name" value="GT1_Gtf-like"/>
    <property type="match status" value="1"/>
</dbReference>
<accession>A0AB32UXD6</accession>
<reference evidence="5" key="1">
    <citation type="journal article" date="1997" name="Nucleic Acids Res.">
        <title>tRNAscan-SE: a program for improved detection of transfer RNA genes in genomic sequence.</title>
        <authorList>
            <person name="Lowe T.M."/>
            <person name="Eddy S.R."/>
        </authorList>
    </citation>
    <scope>NUCLEOTIDE SEQUENCE [LARGE SCALE GENOMIC DNA]</scope>
    <source>
        <strain evidence="5">r\B97-61/B2</strain>
    </source>
</reference>
<dbReference type="PANTHER" id="PTHR48049">
    <property type="entry name" value="GLYCOSYLTRANSFERASE"/>
    <property type="match status" value="1"/>
</dbReference>
<evidence type="ECO:0000256" key="2">
    <source>
        <dbReference type="ARBA" id="ARBA00022679"/>
    </source>
</evidence>
<dbReference type="SUPFAM" id="SSF53756">
    <property type="entry name" value="UDP-Glycosyltransferase/glycogen phosphorylase"/>
    <property type="match status" value="1"/>
</dbReference>
<name>A0AB32UXD6_THECC</name>
<comment type="similarity">
    <text evidence="1 3">Belongs to the UDP-glycosyltransferase family.</text>
</comment>
<dbReference type="InterPro" id="IPR035595">
    <property type="entry name" value="UDP_glycos_trans_CS"/>
</dbReference>
<dbReference type="GeneID" id="18594083"/>
<keyword evidence="3" id="KW-0328">Glycosyltransferase</keyword>